<evidence type="ECO:0000313" key="3">
    <source>
        <dbReference type="Proteomes" id="UP000051820"/>
    </source>
</evidence>
<dbReference type="EMBL" id="AZGF01000038">
    <property type="protein sequence ID" value="KRM09647.1"/>
    <property type="molecule type" value="Genomic_DNA"/>
</dbReference>
<accession>A0A0R1VW96</accession>
<dbReference type="STRING" id="1423807.FD16_GL001614"/>
<protein>
    <submittedName>
        <fullName evidence="2">Lipoprotein</fullName>
    </submittedName>
</protein>
<dbReference type="OrthoDB" id="2151690at2"/>
<keyword evidence="2" id="KW-0449">Lipoprotein</keyword>
<proteinExistence type="predicted"/>
<evidence type="ECO:0000313" key="2">
    <source>
        <dbReference type="EMBL" id="KRM09647.1"/>
    </source>
</evidence>
<name>A0A0R1VW96_9LACO</name>
<feature type="signal peptide" evidence="1">
    <location>
        <begin position="1"/>
        <end position="24"/>
    </location>
</feature>
<dbReference type="Proteomes" id="UP000051820">
    <property type="component" value="Unassembled WGS sequence"/>
</dbReference>
<evidence type="ECO:0000256" key="1">
    <source>
        <dbReference type="SAM" id="SignalP"/>
    </source>
</evidence>
<dbReference type="AlphaFoldDB" id="A0A0R1VW96"/>
<sequence>MMKKLISMVSLLLLLPLTACTLQAKSTSHVKYIQNGVVAQAYGTSPVKIVRYKIGNESGSVTTKNGSYKINLPTKTNRQSVTIKTNNLTFRRSIQSKTAIGEYDQFRSIYNKLVFMNALKSGNQNYQKLPSKVSGLHKVLIDKSSLVKLNVQGNQLMSTTVVINSAALKNKTRQQQILTKIGMLSVAMGANESQVADKLQNALLNQGSSSFISNGVRFKLGYTLNSIYIYASHQ</sequence>
<feature type="chain" id="PRO_5006412443" evidence="1">
    <location>
        <begin position="25"/>
        <end position="234"/>
    </location>
</feature>
<gene>
    <name evidence="2" type="ORF">FD16_GL001614</name>
</gene>
<reference evidence="2 3" key="1">
    <citation type="journal article" date="2015" name="Genome Announc.">
        <title>Expanding the biotechnology potential of lactobacilli through comparative genomics of 213 strains and associated genera.</title>
        <authorList>
            <person name="Sun Z."/>
            <person name="Harris H.M."/>
            <person name="McCann A."/>
            <person name="Guo C."/>
            <person name="Argimon S."/>
            <person name="Zhang W."/>
            <person name="Yang X."/>
            <person name="Jeffery I.B."/>
            <person name="Cooney J.C."/>
            <person name="Kagawa T.F."/>
            <person name="Liu W."/>
            <person name="Song Y."/>
            <person name="Salvetti E."/>
            <person name="Wrobel A."/>
            <person name="Rasinkangas P."/>
            <person name="Parkhill J."/>
            <person name="Rea M.C."/>
            <person name="O'Sullivan O."/>
            <person name="Ritari J."/>
            <person name="Douillard F.P."/>
            <person name="Paul Ross R."/>
            <person name="Yang R."/>
            <person name="Briner A.E."/>
            <person name="Felis G.E."/>
            <person name="de Vos W.M."/>
            <person name="Barrangou R."/>
            <person name="Klaenhammer T.R."/>
            <person name="Caufield P.W."/>
            <person name="Cui Y."/>
            <person name="Zhang H."/>
            <person name="O'Toole P.W."/>
        </authorList>
    </citation>
    <scope>NUCLEOTIDE SEQUENCE [LARGE SCALE GENOMIC DNA]</scope>
    <source>
        <strain evidence="2 3">DSM 5007</strain>
    </source>
</reference>
<comment type="caution">
    <text evidence="2">The sequence shown here is derived from an EMBL/GenBank/DDBJ whole genome shotgun (WGS) entry which is preliminary data.</text>
</comment>
<keyword evidence="1" id="KW-0732">Signal</keyword>
<organism evidence="2 3">
    <name type="scientific">Paucilactobacillus suebicus DSM 5007 = KCTC 3549</name>
    <dbReference type="NCBI Taxonomy" id="1423807"/>
    <lineage>
        <taxon>Bacteria</taxon>
        <taxon>Bacillati</taxon>
        <taxon>Bacillota</taxon>
        <taxon>Bacilli</taxon>
        <taxon>Lactobacillales</taxon>
        <taxon>Lactobacillaceae</taxon>
        <taxon>Paucilactobacillus</taxon>
    </lineage>
</organism>
<keyword evidence="3" id="KW-1185">Reference proteome</keyword>
<dbReference type="PATRIC" id="fig|1423807.3.peg.1654"/>